<evidence type="ECO:0000313" key="1">
    <source>
        <dbReference type="EMBL" id="EFQ88791.1"/>
    </source>
</evidence>
<sequence length="53" mass="6015">MLVGELNEAFIKSSTTETGEKLYQLCFDTEDLTDERVAKLDSQKQVKFLTKTA</sequence>
<dbReference type="Proteomes" id="UP000001067">
    <property type="component" value="Unassembled WGS sequence"/>
</dbReference>
<keyword evidence="2" id="KW-1185">Reference proteome</keyword>
<gene>
    <name evidence="1" type="ORF">PTT_15203</name>
</gene>
<protein>
    <submittedName>
        <fullName evidence="1">Uncharacterized protein</fullName>
    </submittedName>
</protein>
<dbReference type="EMBL" id="GL536176">
    <property type="protein sequence ID" value="EFQ88791.1"/>
    <property type="molecule type" value="Genomic_DNA"/>
</dbReference>
<dbReference type="AlphaFoldDB" id="E3RZQ8"/>
<accession>E3RZQ8</accession>
<organism evidence="2">
    <name type="scientific">Pyrenophora teres f. teres (strain 0-1)</name>
    <name type="common">Barley net blotch fungus</name>
    <name type="synonym">Drechslera teres f. teres</name>
    <dbReference type="NCBI Taxonomy" id="861557"/>
    <lineage>
        <taxon>Eukaryota</taxon>
        <taxon>Fungi</taxon>
        <taxon>Dikarya</taxon>
        <taxon>Ascomycota</taxon>
        <taxon>Pezizomycotina</taxon>
        <taxon>Dothideomycetes</taxon>
        <taxon>Pleosporomycetidae</taxon>
        <taxon>Pleosporales</taxon>
        <taxon>Pleosporineae</taxon>
        <taxon>Pleosporaceae</taxon>
        <taxon>Pyrenophora</taxon>
    </lineage>
</organism>
<proteinExistence type="predicted"/>
<reference evidence="1 2" key="1">
    <citation type="journal article" date="2010" name="Genome Biol.">
        <title>A first genome assembly of the barley fungal pathogen Pyrenophora teres f. teres.</title>
        <authorList>
            <person name="Ellwood S.R."/>
            <person name="Liu Z."/>
            <person name="Syme R.A."/>
            <person name="Lai Z."/>
            <person name="Hane J.K."/>
            <person name="Keiper F."/>
            <person name="Moffat C.S."/>
            <person name="Oliver R.P."/>
            <person name="Friesen T.L."/>
        </authorList>
    </citation>
    <scope>NUCLEOTIDE SEQUENCE [LARGE SCALE GENOMIC DNA]</scope>
    <source>
        <strain evidence="1 2">0-1</strain>
    </source>
</reference>
<name>E3RZQ8_PYRTT</name>
<dbReference type="KEGG" id="pte:PTT_15203"/>
<dbReference type="HOGENOM" id="CLU_3069800_0_0_1"/>
<evidence type="ECO:0000313" key="2">
    <source>
        <dbReference type="Proteomes" id="UP000001067"/>
    </source>
</evidence>